<dbReference type="Proteomes" id="UP001475781">
    <property type="component" value="Chromosome"/>
</dbReference>
<feature type="signal peptide" evidence="1">
    <location>
        <begin position="1"/>
        <end position="20"/>
    </location>
</feature>
<dbReference type="EMBL" id="CP101118">
    <property type="protein sequence ID" value="WZF88054.1"/>
    <property type="molecule type" value="Genomic_DNA"/>
</dbReference>
<gene>
    <name evidence="2" type="ORF">NLK58_17265</name>
</gene>
<name>A0ABZ2VZZ3_9GAMM</name>
<dbReference type="RefSeq" id="WP_341581387.1">
    <property type="nucleotide sequence ID" value="NZ_CP101118.1"/>
</dbReference>
<sequence length="150" mass="16269">MTKRIIGISLLMLFVIPIHAQSSNPGFNATCKDLNTHGYRAANDLQGNSMPGGWTTSEKFNSTWQFSFTPPDKLFIDGKPAYILAQSTGVIIAAEAPAANSNSAGVWTYAIHLGMKKIVASQVNAAGNFDPRTQIIKARTTNFNCDFDLN</sequence>
<evidence type="ECO:0000313" key="2">
    <source>
        <dbReference type="EMBL" id="WZF88054.1"/>
    </source>
</evidence>
<organism evidence="2 3">
    <name type="scientific">Marinobacter metalliresistant</name>
    <dbReference type="NCBI Taxonomy" id="2961995"/>
    <lineage>
        <taxon>Bacteria</taxon>
        <taxon>Pseudomonadati</taxon>
        <taxon>Pseudomonadota</taxon>
        <taxon>Gammaproteobacteria</taxon>
        <taxon>Pseudomonadales</taxon>
        <taxon>Marinobacteraceae</taxon>
        <taxon>Marinobacter</taxon>
    </lineage>
</organism>
<evidence type="ECO:0000313" key="3">
    <source>
        <dbReference type="Proteomes" id="UP001475781"/>
    </source>
</evidence>
<accession>A0ABZ2VZZ3</accession>
<protein>
    <submittedName>
        <fullName evidence="2">Uncharacterized protein</fullName>
    </submittedName>
</protein>
<feature type="chain" id="PRO_5045860522" evidence="1">
    <location>
        <begin position="21"/>
        <end position="150"/>
    </location>
</feature>
<keyword evidence="3" id="KW-1185">Reference proteome</keyword>
<keyword evidence="1" id="KW-0732">Signal</keyword>
<evidence type="ECO:0000256" key="1">
    <source>
        <dbReference type="SAM" id="SignalP"/>
    </source>
</evidence>
<proteinExistence type="predicted"/>
<reference evidence="2 3" key="1">
    <citation type="submission" date="2022-07" db="EMBL/GenBank/DDBJ databases">
        <title>A copper resistant bacterium isolated from sediment samples of deep sea hydrothermal areas.</title>
        <authorList>
            <person name="Zeng X."/>
        </authorList>
    </citation>
    <scope>NUCLEOTIDE SEQUENCE [LARGE SCALE GENOMIC DNA]</scope>
    <source>
        <strain evidence="3">CuT 6</strain>
    </source>
</reference>